<dbReference type="Gene3D" id="2.60.40.290">
    <property type="match status" value="1"/>
</dbReference>
<dbReference type="InterPro" id="IPR033126">
    <property type="entry name" value="Glyco_hydro_9_Asp/Glu_AS"/>
</dbReference>
<keyword evidence="10" id="KW-1185">Reference proteome</keyword>
<dbReference type="Gene3D" id="2.60.40.10">
    <property type="entry name" value="Immunoglobulins"/>
    <property type="match status" value="1"/>
</dbReference>
<dbReference type="InterPro" id="IPR004197">
    <property type="entry name" value="Cellulase_Ig-like"/>
</dbReference>
<evidence type="ECO:0000256" key="2">
    <source>
        <dbReference type="ARBA" id="ARBA00022801"/>
    </source>
</evidence>
<dbReference type="InterPro" id="IPR003305">
    <property type="entry name" value="CenC_carb-bd"/>
</dbReference>
<evidence type="ECO:0000256" key="7">
    <source>
        <dbReference type="RuleBase" id="RU361166"/>
    </source>
</evidence>
<dbReference type="InterPro" id="IPR008965">
    <property type="entry name" value="CBM2/CBM3_carb-bd_dom_sf"/>
</dbReference>
<dbReference type="InterPro" id="IPR008928">
    <property type="entry name" value="6-hairpin_glycosidase_sf"/>
</dbReference>
<keyword evidence="4 6" id="KW-0326">Glycosidase</keyword>
<evidence type="ECO:0000313" key="10">
    <source>
        <dbReference type="Proteomes" id="UP000219612"/>
    </source>
</evidence>
<proteinExistence type="inferred from homology"/>
<dbReference type="PROSITE" id="PS51318">
    <property type="entry name" value="TAT"/>
    <property type="match status" value="1"/>
</dbReference>
<keyword evidence="5 6" id="KW-0624">Polysaccharide degradation</keyword>
<gene>
    <name evidence="9" type="ORF">SAMN05421748_102110</name>
</gene>
<dbReference type="InterPro" id="IPR013783">
    <property type="entry name" value="Ig-like_fold"/>
</dbReference>
<dbReference type="PROSITE" id="PS00698">
    <property type="entry name" value="GH9_3"/>
    <property type="match status" value="1"/>
</dbReference>
<comment type="similarity">
    <text evidence="1 6 7">Belongs to the glycosyl hydrolase 9 (cellulase E) family.</text>
</comment>
<dbReference type="GO" id="GO:0008810">
    <property type="term" value="F:cellulase activity"/>
    <property type="evidence" value="ECO:0007669"/>
    <property type="project" value="UniProtKB-EC"/>
</dbReference>
<evidence type="ECO:0000256" key="3">
    <source>
        <dbReference type="ARBA" id="ARBA00023277"/>
    </source>
</evidence>
<dbReference type="SUPFAM" id="SSF81296">
    <property type="entry name" value="E set domains"/>
    <property type="match status" value="1"/>
</dbReference>
<dbReference type="RefSeq" id="WP_097318888.1">
    <property type="nucleotide sequence ID" value="NZ_OBDY01000002.1"/>
</dbReference>
<feature type="active site" evidence="6">
    <location>
        <position position="879"/>
    </location>
</feature>
<dbReference type="InterPro" id="IPR001919">
    <property type="entry name" value="CBD2"/>
</dbReference>
<organism evidence="9 10">
    <name type="scientific">Paractinoplanes atraurantiacus</name>
    <dbReference type="NCBI Taxonomy" id="1036182"/>
    <lineage>
        <taxon>Bacteria</taxon>
        <taxon>Bacillati</taxon>
        <taxon>Actinomycetota</taxon>
        <taxon>Actinomycetes</taxon>
        <taxon>Micromonosporales</taxon>
        <taxon>Micromonosporaceae</taxon>
        <taxon>Paractinoplanes</taxon>
    </lineage>
</organism>
<feature type="signal peptide" evidence="7">
    <location>
        <begin position="1"/>
        <end position="32"/>
    </location>
</feature>
<feature type="chain" id="PRO_5011833958" description="Endoglucanase" evidence="7">
    <location>
        <begin position="33"/>
        <end position="1015"/>
    </location>
</feature>
<feature type="active site" evidence="6">
    <location>
        <position position="870"/>
    </location>
</feature>
<dbReference type="SUPFAM" id="SSF49785">
    <property type="entry name" value="Galactose-binding domain-like"/>
    <property type="match status" value="2"/>
</dbReference>
<sequence length="1015" mass="106142">MTPHLRRRVTVLISAAAATLALTSLTIQPASAEPAQHITNGDFTTGTAGWWSTDNAPLSATGGELCAEVPGGTTNAWDVSLGYNGVPLANGDAYQLSFRAHSSAPVTVRANVQLNEAPYTAVLSRAVALTTSAQTFEHAFTSTLDSADGTLTFQLGGSADPYTFCLDDVSLTSDAAAPPAGPEQLENGDFADGTAGWYSYGTTATGVEDGQLCATVPSGLANPWDAGIGQNNVALKAGSSYTLSFDATAAPGATVRAAVQLGADPYTSYFSRDVALTPARQHLEYTFTASEDTAAGQVAFQVGGGAAEYRLCLDNVSLIGGEEEPPYVPETGPRVRVNQVGYLPGGPKKATLVTEATEALDWQLENAAGTVVTSGRSTPRGTDAASGQNVHTIDFSAYATAGTGYTLVADGQTSYPFDISGTVYQQLRSDALQFFSIQRSGIAIDGDLVGEQYARPAGHLGVAPNKGDTSVPCRAGSCDYRLDVRGGWYDAGDHGKYVVNGGIAVQQLMSGFERTKTAVTAAHGAGLADSTLRVPERGNKVPDILDEARWELEFLMRMQVPAGQPLAGMAHHKMHDANWTGLPMQPQDDPEQRELQPPSTAATLNLAATAAQCARLFAPYDAAFSAKCLTASRTAYAAAKAHPAMIARDLGGGGGSYGDDDVSDEFYWAAAELYLTTGEAAFLTDVTASRHHTGDVFAATGFGWASTAALGRLDLATVPSALPAADRQRVRQSVVTAADNYLATLGAQAYGLPMPGNAGSYFWGANSNILNNVQVLATAFDMTSAAKYRDGALQGVDYIFGRNALNQSYVTGWGEKASQNQHTRIYAHQKDATLPHPPAGSLAGGANAGLDDPYAKALLTGCKPMFCYVDDIESYATNEVAINWNSALAWVASFLADQGRSEPAPAVSCRATYSNYGDWADKTGFTAQLAITNTGTTVIDGWAARFAFLGGQRLREAWSAEAAQSGATVTARNTTTNRRLQPGATVYFGFNATTPGGPNPAPELITLNGAACALA</sequence>
<dbReference type="Gene3D" id="1.50.10.10">
    <property type="match status" value="1"/>
</dbReference>
<dbReference type="SUPFAM" id="SSF49384">
    <property type="entry name" value="Carbohydrate-binding domain"/>
    <property type="match status" value="1"/>
</dbReference>
<dbReference type="Pfam" id="PF00759">
    <property type="entry name" value="Glyco_hydro_9"/>
    <property type="match status" value="1"/>
</dbReference>
<dbReference type="EC" id="3.2.1.4" evidence="7"/>
<evidence type="ECO:0000256" key="4">
    <source>
        <dbReference type="ARBA" id="ARBA00023295"/>
    </source>
</evidence>
<dbReference type="GO" id="GO:0030247">
    <property type="term" value="F:polysaccharide binding"/>
    <property type="evidence" value="ECO:0007669"/>
    <property type="project" value="UniProtKB-UniRule"/>
</dbReference>
<dbReference type="PANTHER" id="PTHR22298">
    <property type="entry name" value="ENDO-1,4-BETA-GLUCANASE"/>
    <property type="match status" value="1"/>
</dbReference>
<dbReference type="InterPro" id="IPR008979">
    <property type="entry name" value="Galactose-bd-like_sf"/>
</dbReference>
<name>A0A285GKP6_9ACTN</name>
<dbReference type="Proteomes" id="UP000219612">
    <property type="component" value="Unassembled WGS sequence"/>
</dbReference>
<keyword evidence="2 6" id="KW-0378">Hydrolase</keyword>
<dbReference type="SUPFAM" id="SSF48208">
    <property type="entry name" value="Six-hairpin glycosidases"/>
    <property type="match status" value="1"/>
</dbReference>
<keyword evidence="7" id="KW-0136">Cellulose degradation</keyword>
<dbReference type="CDD" id="cd02850">
    <property type="entry name" value="E_set_Cellulase_N"/>
    <property type="match status" value="1"/>
</dbReference>
<dbReference type="InterPro" id="IPR014756">
    <property type="entry name" value="Ig_E-set"/>
</dbReference>
<evidence type="ECO:0000256" key="5">
    <source>
        <dbReference type="ARBA" id="ARBA00023326"/>
    </source>
</evidence>
<dbReference type="OrthoDB" id="9808897at2"/>
<dbReference type="Pfam" id="PF00553">
    <property type="entry name" value="CBM_2"/>
    <property type="match status" value="1"/>
</dbReference>
<evidence type="ECO:0000313" key="9">
    <source>
        <dbReference type="EMBL" id="SNY23893.1"/>
    </source>
</evidence>
<dbReference type="Gene3D" id="2.60.120.260">
    <property type="entry name" value="Galactose-binding domain-like"/>
    <property type="match status" value="2"/>
</dbReference>
<dbReference type="EMBL" id="OBDY01000002">
    <property type="protein sequence ID" value="SNY23893.1"/>
    <property type="molecule type" value="Genomic_DNA"/>
</dbReference>
<dbReference type="InterPro" id="IPR006311">
    <property type="entry name" value="TAT_signal"/>
</dbReference>
<dbReference type="SMART" id="SM00637">
    <property type="entry name" value="CBD_II"/>
    <property type="match status" value="1"/>
</dbReference>
<dbReference type="Pfam" id="PF02018">
    <property type="entry name" value="CBM_4_9"/>
    <property type="match status" value="2"/>
</dbReference>
<reference evidence="9 10" key="1">
    <citation type="submission" date="2017-09" db="EMBL/GenBank/DDBJ databases">
        <authorList>
            <person name="Ehlers B."/>
            <person name="Leendertz F.H."/>
        </authorList>
    </citation>
    <scope>NUCLEOTIDE SEQUENCE [LARGE SCALE GENOMIC DNA]</scope>
    <source>
        <strain evidence="9 10">CGMCC 4.6857</strain>
    </source>
</reference>
<comment type="catalytic activity">
    <reaction evidence="7">
        <text>Endohydrolysis of (1-&gt;4)-beta-D-glucosidic linkages in cellulose, lichenin and cereal beta-D-glucans.</text>
        <dbReference type="EC" id="3.2.1.4"/>
    </reaction>
</comment>
<dbReference type="GO" id="GO:0030245">
    <property type="term" value="P:cellulose catabolic process"/>
    <property type="evidence" value="ECO:0007669"/>
    <property type="project" value="UniProtKB-KW"/>
</dbReference>
<evidence type="ECO:0000256" key="6">
    <source>
        <dbReference type="PROSITE-ProRule" id="PRU10060"/>
    </source>
</evidence>
<accession>A0A285GKP6</accession>
<dbReference type="InterPro" id="IPR012341">
    <property type="entry name" value="6hp_glycosidase-like_sf"/>
</dbReference>
<dbReference type="AlphaFoldDB" id="A0A285GKP6"/>
<keyword evidence="3 6" id="KW-0119">Carbohydrate metabolism</keyword>
<protein>
    <recommendedName>
        <fullName evidence="7">Endoglucanase</fullName>
        <ecNumber evidence="7">3.2.1.4</ecNumber>
    </recommendedName>
</protein>
<dbReference type="Pfam" id="PF02927">
    <property type="entry name" value="CelD_N"/>
    <property type="match status" value="1"/>
</dbReference>
<dbReference type="PROSITE" id="PS51173">
    <property type="entry name" value="CBM2"/>
    <property type="match status" value="1"/>
</dbReference>
<dbReference type="InterPro" id="IPR001701">
    <property type="entry name" value="Glyco_hydro_9"/>
</dbReference>
<dbReference type="InterPro" id="IPR012291">
    <property type="entry name" value="CBM2_carb-bd_dom_sf"/>
</dbReference>
<evidence type="ECO:0000256" key="1">
    <source>
        <dbReference type="ARBA" id="ARBA00007072"/>
    </source>
</evidence>
<feature type="domain" description="CBM2" evidence="8">
    <location>
        <begin position="902"/>
        <end position="1015"/>
    </location>
</feature>
<keyword evidence="7" id="KW-0732">Signal</keyword>
<evidence type="ECO:0000259" key="8">
    <source>
        <dbReference type="PROSITE" id="PS51173"/>
    </source>
</evidence>